<keyword evidence="2 4" id="KW-0808">Transferase</keyword>
<dbReference type="InterPro" id="IPR050559">
    <property type="entry name" value="P-Pant_transferase_sf"/>
</dbReference>
<dbReference type="PANTHER" id="PTHR12215:SF10">
    <property type="entry name" value="L-AMINOADIPATE-SEMIALDEHYDE DEHYDROGENASE-PHOSPHOPANTETHEINYL TRANSFERASE"/>
    <property type="match status" value="1"/>
</dbReference>
<dbReference type="PANTHER" id="PTHR12215">
    <property type="entry name" value="PHOSPHOPANTETHEINE TRANSFERASE"/>
    <property type="match status" value="1"/>
</dbReference>
<evidence type="ECO:0000259" key="3">
    <source>
        <dbReference type="Pfam" id="PF01648"/>
    </source>
</evidence>
<evidence type="ECO:0000256" key="2">
    <source>
        <dbReference type="ARBA" id="ARBA00022679"/>
    </source>
</evidence>
<comment type="similarity">
    <text evidence="1">Belongs to the P-Pant transferase superfamily. Gsp/Sfp/HetI/AcpT family.</text>
</comment>
<dbReference type="SUPFAM" id="SSF56214">
    <property type="entry name" value="4'-phosphopantetheinyl transferase"/>
    <property type="match status" value="2"/>
</dbReference>
<protein>
    <submittedName>
        <fullName evidence="4">4'-phosphopantetheinyl transferase superfamily protein</fullName>
    </submittedName>
</protein>
<proteinExistence type="inferred from homology"/>
<dbReference type="RefSeq" id="WP_186928337.1">
    <property type="nucleotide sequence ID" value="NZ_JACOOJ010000002.1"/>
</dbReference>
<reference evidence="4 5" key="1">
    <citation type="submission" date="2020-08" db="EMBL/GenBank/DDBJ databases">
        <title>Genome public.</title>
        <authorList>
            <person name="Liu C."/>
            <person name="Sun Q."/>
        </authorList>
    </citation>
    <scope>NUCLEOTIDE SEQUENCE [LARGE SCALE GENOMIC DNA]</scope>
    <source>
        <strain evidence="4 5">NSJ-79</strain>
    </source>
</reference>
<dbReference type="Pfam" id="PF01648">
    <property type="entry name" value="ACPS"/>
    <property type="match status" value="1"/>
</dbReference>
<comment type="caution">
    <text evidence="4">The sequence shown here is derived from an EMBL/GenBank/DDBJ whole genome shotgun (WGS) entry which is preliminary data.</text>
</comment>
<dbReference type="Gene3D" id="3.90.470.20">
    <property type="entry name" value="4'-phosphopantetheinyl transferase domain"/>
    <property type="match status" value="1"/>
</dbReference>
<evidence type="ECO:0000313" key="5">
    <source>
        <dbReference type="Proteomes" id="UP000651475"/>
    </source>
</evidence>
<organism evidence="4 5">
    <name type="scientific">Parabacteroides hominis</name>
    <dbReference type="NCBI Taxonomy" id="2763057"/>
    <lineage>
        <taxon>Bacteria</taxon>
        <taxon>Pseudomonadati</taxon>
        <taxon>Bacteroidota</taxon>
        <taxon>Bacteroidia</taxon>
        <taxon>Bacteroidales</taxon>
        <taxon>Tannerellaceae</taxon>
        <taxon>Parabacteroides</taxon>
    </lineage>
</organism>
<name>A0ABR7DJN1_9BACT</name>
<dbReference type="InterPro" id="IPR008278">
    <property type="entry name" value="4-PPantetheinyl_Trfase_dom"/>
</dbReference>
<dbReference type="InterPro" id="IPR037143">
    <property type="entry name" value="4-PPantetheinyl_Trfase_dom_sf"/>
</dbReference>
<feature type="domain" description="4'-phosphopantetheinyl transferase" evidence="3">
    <location>
        <begin position="104"/>
        <end position="180"/>
    </location>
</feature>
<accession>A0ABR7DJN1</accession>
<keyword evidence="5" id="KW-1185">Reference proteome</keyword>
<sequence>MPLFLQHIAPLWGVWKIEESSETLFALLKNAEEYLPELDGIRTEHRRQEWLASRVLLQELLGSPLRIAYHLNGAPYLPDSPLRISISHTKGYAAVLLQNHPAAGIDIEYHSERVLKIRSRFMAPEEEAGIDKEHETEHLLLHWCAKETLFKMIGQEEVDFRKHLHVRPFRYAEEGSCTAHETRTEQGSVYRLNYLVTPAFVLTWSV</sequence>
<gene>
    <name evidence="4" type="ORF">H8S65_02255</name>
</gene>
<dbReference type="GO" id="GO:0016740">
    <property type="term" value="F:transferase activity"/>
    <property type="evidence" value="ECO:0007669"/>
    <property type="project" value="UniProtKB-KW"/>
</dbReference>
<dbReference type="Proteomes" id="UP000651475">
    <property type="component" value="Unassembled WGS sequence"/>
</dbReference>
<evidence type="ECO:0000313" key="4">
    <source>
        <dbReference type="EMBL" id="MBC5631603.1"/>
    </source>
</evidence>
<dbReference type="EMBL" id="JACOOJ010000002">
    <property type="protein sequence ID" value="MBC5631603.1"/>
    <property type="molecule type" value="Genomic_DNA"/>
</dbReference>
<evidence type="ECO:0000256" key="1">
    <source>
        <dbReference type="ARBA" id="ARBA00010990"/>
    </source>
</evidence>